<dbReference type="RefSeq" id="WP_120274950.1">
    <property type="nucleotide sequence ID" value="NZ_RAPN01000003.1"/>
</dbReference>
<feature type="transmembrane region" description="Helical" evidence="1">
    <location>
        <begin position="44"/>
        <end position="64"/>
    </location>
</feature>
<dbReference type="AlphaFoldDB" id="A0A419VXH9"/>
<proteinExistence type="predicted"/>
<evidence type="ECO:0000313" key="3">
    <source>
        <dbReference type="Proteomes" id="UP000283387"/>
    </source>
</evidence>
<accession>A0A419VXH9</accession>
<dbReference type="Proteomes" id="UP000283387">
    <property type="component" value="Unassembled WGS sequence"/>
</dbReference>
<name>A0A419VXH9_9BACT</name>
<evidence type="ECO:0000313" key="2">
    <source>
        <dbReference type="EMBL" id="RKD87935.1"/>
    </source>
</evidence>
<keyword evidence="1" id="KW-0472">Membrane</keyword>
<organism evidence="2 3">
    <name type="scientific">Mangrovibacterium diazotrophicum</name>
    <dbReference type="NCBI Taxonomy" id="1261403"/>
    <lineage>
        <taxon>Bacteria</taxon>
        <taxon>Pseudomonadati</taxon>
        <taxon>Bacteroidota</taxon>
        <taxon>Bacteroidia</taxon>
        <taxon>Marinilabiliales</taxon>
        <taxon>Prolixibacteraceae</taxon>
        <taxon>Mangrovibacterium</taxon>
    </lineage>
</organism>
<keyword evidence="3" id="KW-1185">Reference proteome</keyword>
<reference evidence="2 3" key="1">
    <citation type="submission" date="2018-09" db="EMBL/GenBank/DDBJ databases">
        <title>Genomic Encyclopedia of Archaeal and Bacterial Type Strains, Phase II (KMG-II): from individual species to whole genera.</title>
        <authorList>
            <person name="Goeker M."/>
        </authorList>
    </citation>
    <scope>NUCLEOTIDE SEQUENCE [LARGE SCALE GENOMIC DNA]</scope>
    <source>
        <strain evidence="2 3">DSM 27148</strain>
    </source>
</reference>
<keyword evidence="1" id="KW-0812">Transmembrane</keyword>
<sequence length="75" mass="8268">MLRLTIGQLTFGSTALLLIAISFFCSGLIIGLIISAAIFDEIQLSIFVIMLPAFIPWLFLIKAIRKEIKTAKIAD</sequence>
<gene>
    <name evidence="2" type="ORF">BC643_3943</name>
</gene>
<dbReference type="EMBL" id="RAPN01000003">
    <property type="protein sequence ID" value="RKD87935.1"/>
    <property type="molecule type" value="Genomic_DNA"/>
</dbReference>
<protein>
    <submittedName>
        <fullName evidence="2">Uncharacterized protein</fullName>
    </submittedName>
</protein>
<feature type="transmembrane region" description="Helical" evidence="1">
    <location>
        <begin position="12"/>
        <end position="38"/>
    </location>
</feature>
<keyword evidence="1" id="KW-1133">Transmembrane helix</keyword>
<evidence type="ECO:0000256" key="1">
    <source>
        <dbReference type="SAM" id="Phobius"/>
    </source>
</evidence>
<comment type="caution">
    <text evidence="2">The sequence shown here is derived from an EMBL/GenBank/DDBJ whole genome shotgun (WGS) entry which is preliminary data.</text>
</comment>